<proteinExistence type="predicted"/>
<evidence type="ECO:0000256" key="2">
    <source>
        <dbReference type="ARBA" id="ARBA00023125"/>
    </source>
</evidence>
<organism evidence="5 6">
    <name type="scientific">Flavobacterium sediminis</name>
    <dbReference type="NCBI Taxonomy" id="2201181"/>
    <lineage>
        <taxon>Bacteria</taxon>
        <taxon>Pseudomonadati</taxon>
        <taxon>Bacteroidota</taxon>
        <taxon>Flavobacteriia</taxon>
        <taxon>Flavobacteriales</taxon>
        <taxon>Flavobacteriaceae</taxon>
        <taxon>Flavobacterium</taxon>
    </lineage>
</organism>
<dbReference type="InterPro" id="IPR011008">
    <property type="entry name" value="Dimeric_a/b-barrel"/>
</dbReference>
<dbReference type="InterPro" id="IPR019885">
    <property type="entry name" value="Tscrpt_reg_HTH_AsnC-type_CS"/>
</dbReference>
<dbReference type="InterPro" id="IPR011991">
    <property type="entry name" value="ArsR-like_HTH"/>
</dbReference>
<name>A0A2U8QYK2_9FLAO</name>
<reference evidence="5 6" key="1">
    <citation type="submission" date="2018-05" db="EMBL/GenBank/DDBJ databases">
        <title>Flavobacterium sp. MEBiC07310.</title>
        <authorList>
            <person name="Baek K."/>
        </authorList>
    </citation>
    <scope>NUCLEOTIDE SEQUENCE [LARGE SCALE GENOMIC DNA]</scope>
    <source>
        <strain evidence="5 6">MEBiC07310</strain>
    </source>
</reference>
<evidence type="ECO:0000313" key="6">
    <source>
        <dbReference type="Proteomes" id="UP000245429"/>
    </source>
</evidence>
<dbReference type="Proteomes" id="UP000245429">
    <property type="component" value="Chromosome"/>
</dbReference>
<dbReference type="PANTHER" id="PTHR30154:SF34">
    <property type="entry name" value="TRANSCRIPTIONAL REGULATOR AZLB"/>
    <property type="match status" value="1"/>
</dbReference>
<feature type="domain" description="HTH asnC-type" evidence="4">
    <location>
        <begin position="5"/>
        <end position="66"/>
    </location>
</feature>
<dbReference type="Pfam" id="PF01037">
    <property type="entry name" value="AsnC_trans_reg"/>
    <property type="match status" value="1"/>
</dbReference>
<dbReference type="RefSeq" id="WP_109570570.1">
    <property type="nucleotide sequence ID" value="NZ_CP029463.1"/>
</dbReference>
<dbReference type="SUPFAM" id="SSF54909">
    <property type="entry name" value="Dimeric alpha+beta barrel"/>
    <property type="match status" value="1"/>
</dbReference>
<accession>A0A2U8QYK2</accession>
<dbReference type="KEGG" id="fse:DI487_01530"/>
<keyword evidence="1" id="KW-0805">Transcription regulation</keyword>
<dbReference type="InterPro" id="IPR036388">
    <property type="entry name" value="WH-like_DNA-bd_sf"/>
</dbReference>
<keyword evidence="6" id="KW-1185">Reference proteome</keyword>
<dbReference type="EMBL" id="CP029463">
    <property type="protein sequence ID" value="AWM15232.1"/>
    <property type="molecule type" value="Genomic_DNA"/>
</dbReference>
<keyword evidence="2" id="KW-0238">DNA-binding</keyword>
<dbReference type="InterPro" id="IPR019888">
    <property type="entry name" value="Tscrpt_reg_AsnC-like"/>
</dbReference>
<dbReference type="PROSITE" id="PS00519">
    <property type="entry name" value="HTH_ASNC_1"/>
    <property type="match status" value="1"/>
</dbReference>
<dbReference type="AlphaFoldDB" id="A0A2U8QYK2"/>
<dbReference type="Pfam" id="PF13412">
    <property type="entry name" value="HTH_24"/>
    <property type="match status" value="1"/>
</dbReference>
<evidence type="ECO:0000259" key="4">
    <source>
        <dbReference type="PROSITE" id="PS50956"/>
    </source>
</evidence>
<dbReference type="GO" id="GO:0005829">
    <property type="term" value="C:cytosol"/>
    <property type="evidence" value="ECO:0007669"/>
    <property type="project" value="TreeGrafter"/>
</dbReference>
<dbReference type="SMART" id="SM00344">
    <property type="entry name" value="HTH_ASNC"/>
    <property type="match status" value="1"/>
</dbReference>
<dbReference type="GO" id="GO:0043565">
    <property type="term" value="F:sequence-specific DNA binding"/>
    <property type="evidence" value="ECO:0007669"/>
    <property type="project" value="InterPro"/>
</dbReference>
<dbReference type="PRINTS" id="PR00033">
    <property type="entry name" value="HTHASNC"/>
</dbReference>
<evidence type="ECO:0000313" key="5">
    <source>
        <dbReference type="EMBL" id="AWM15232.1"/>
    </source>
</evidence>
<dbReference type="GO" id="GO:0043200">
    <property type="term" value="P:response to amino acid"/>
    <property type="evidence" value="ECO:0007669"/>
    <property type="project" value="TreeGrafter"/>
</dbReference>
<dbReference type="OrthoDB" id="9800326at2"/>
<dbReference type="Gene3D" id="1.10.10.10">
    <property type="entry name" value="Winged helix-like DNA-binding domain superfamily/Winged helix DNA-binding domain"/>
    <property type="match status" value="1"/>
</dbReference>
<dbReference type="Gene3D" id="3.30.70.920">
    <property type="match status" value="1"/>
</dbReference>
<protein>
    <submittedName>
        <fullName evidence="5">AsnC family transcriptional regulator</fullName>
    </submittedName>
</protein>
<sequence length="159" mass="18117">MKEVLDSKDLQILEILQNDSTLPIKEIGEQIGLSFTPTYERIKNLERKGIIKKYVALIDRMKIGLEIVVYCNVTLKEQSKQALMDFENTAASIPEIQELISLSGTYDYMLKIVSTDITTYNNFVVNVVSNIPNIGQYHSSIVLNEIKKETMFKLPKANK</sequence>
<dbReference type="InterPro" id="IPR019887">
    <property type="entry name" value="Tscrpt_reg_AsnC/Lrp_C"/>
</dbReference>
<dbReference type="InterPro" id="IPR036390">
    <property type="entry name" value="WH_DNA-bd_sf"/>
</dbReference>
<keyword evidence="3" id="KW-0804">Transcription</keyword>
<dbReference type="CDD" id="cd00090">
    <property type="entry name" value="HTH_ARSR"/>
    <property type="match status" value="1"/>
</dbReference>
<dbReference type="PROSITE" id="PS50956">
    <property type="entry name" value="HTH_ASNC_2"/>
    <property type="match status" value="1"/>
</dbReference>
<evidence type="ECO:0000256" key="1">
    <source>
        <dbReference type="ARBA" id="ARBA00023015"/>
    </source>
</evidence>
<evidence type="ECO:0000256" key="3">
    <source>
        <dbReference type="ARBA" id="ARBA00023163"/>
    </source>
</evidence>
<dbReference type="SUPFAM" id="SSF46785">
    <property type="entry name" value="Winged helix' DNA-binding domain"/>
    <property type="match status" value="1"/>
</dbReference>
<dbReference type="InterPro" id="IPR000485">
    <property type="entry name" value="AsnC-type_HTH_dom"/>
</dbReference>
<dbReference type="GO" id="GO:0006355">
    <property type="term" value="P:regulation of DNA-templated transcription"/>
    <property type="evidence" value="ECO:0007669"/>
    <property type="project" value="UniProtKB-ARBA"/>
</dbReference>
<gene>
    <name evidence="5" type="ORF">DI487_01530</name>
</gene>
<dbReference type="PANTHER" id="PTHR30154">
    <property type="entry name" value="LEUCINE-RESPONSIVE REGULATORY PROTEIN"/>
    <property type="match status" value="1"/>
</dbReference>